<keyword evidence="4" id="KW-1185">Reference proteome</keyword>
<dbReference type="PANTHER" id="PTHR23312:SF8">
    <property type="entry name" value="ARMADILLO REPEAT-CONTAINING PROTEIN 5"/>
    <property type="match status" value="1"/>
</dbReference>
<feature type="compositionally biased region" description="Low complexity" evidence="1">
    <location>
        <begin position="205"/>
        <end position="218"/>
    </location>
</feature>
<proteinExistence type="predicted"/>
<reference evidence="3" key="1">
    <citation type="journal article" date="2023" name="Insect Mol. Biol.">
        <title>Genome sequencing provides insights into the evolution of gene families encoding plant cell wall-degrading enzymes in longhorned beetles.</title>
        <authorList>
            <person name="Shin N.R."/>
            <person name="Okamura Y."/>
            <person name="Kirsch R."/>
            <person name="Pauchet Y."/>
        </authorList>
    </citation>
    <scope>NUCLEOTIDE SEQUENCE</scope>
    <source>
        <strain evidence="3">AMC_N1</strain>
    </source>
</reference>
<evidence type="ECO:0000313" key="4">
    <source>
        <dbReference type="Proteomes" id="UP001162162"/>
    </source>
</evidence>
<accession>A0AAV8YRJ8</accession>
<feature type="domain" description="BTB" evidence="2">
    <location>
        <begin position="489"/>
        <end position="548"/>
    </location>
</feature>
<dbReference type="PROSITE" id="PS50097">
    <property type="entry name" value="BTB"/>
    <property type="match status" value="1"/>
</dbReference>
<gene>
    <name evidence="3" type="ORF">NQ318_004398</name>
</gene>
<dbReference type="Pfam" id="PF00651">
    <property type="entry name" value="BTB"/>
    <property type="match status" value="1"/>
</dbReference>
<dbReference type="GO" id="GO:0009653">
    <property type="term" value="P:anatomical structure morphogenesis"/>
    <property type="evidence" value="ECO:0007669"/>
    <property type="project" value="TreeGrafter"/>
</dbReference>
<dbReference type="InterPro" id="IPR000210">
    <property type="entry name" value="BTB/POZ_dom"/>
</dbReference>
<feature type="region of interest" description="Disordered" evidence="1">
    <location>
        <begin position="184"/>
        <end position="268"/>
    </location>
</feature>
<dbReference type="GO" id="GO:0005829">
    <property type="term" value="C:cytosol"/>
    <property type="evidence" value="ECO:0007669"/>
    <property type="project" value="TreeGrafter"/>
</dbReference>
<name>A0AAV8YRJ8_9CUCU</name>
<dbReference type="Gene3D" id="3.30.710.10">
    <property type="entry name" value="Potassium Channel Kv1.1, Chain A"/>
    <property type="match status" value="1"/>
</dbReference>
<feature type="compositionally biased region" description="Polar residues" evidence="1">
    <location>
        <begin position="190"/>
        <end position="204"/>
    </location>
</feature>
<evidence type="ECO:0000259" key="2">
    <source>
        <dbReference type="PROSITE" id="PS50097"/>
    </source>
</evidence>
<dbReference type="EMBL" id="JAPWTK010000051">
    <property type="protein sequence ID" value="KAJ8954093.1"/>
    <property type="molecule type" value="Genomic_DNA"/>
</dbReference>
<evidence type="ECO:0000256" key="1">
    <source>
        <dbReference type="SAM" id="MobiDB-lite"/>
    </source>
</evidence>
<protein>
    <recommendedName>
        <fullName evidence="2">BTB domain-containing protein</fullName>
    </recommendedName>
</protein>
<comment type="caution">
    <text evidence="3">The sequence shown here is derived from an EMBL/GenBank/DDBJ whole genome shotgun (WGS) entry which is preliminary data.</text>
</comment>
<dbReference type="PANTHER" id="PTHR23312">
    <property type="entry name" value="ARMC5 ARMADILLO REPEAT-CONTAINING -RELATED"/>
    <property type="match status" value="1"/>
</dbReference>
<organism evidence="3 4">
    <name type="scientific">Aromia moschata</name>
    <dbReference type="NCBI Taxonomy" id="1265417"/>
    <lineage>
        <taxon>Eukaryota</taxon>
        <taxon>Metazoa</taxon>
        <taxon>Ecdysozoa</taxon>
        <taxon>Arthropoda</taxon>
        <taxon>Hexapoda</taxon>
        <taxon>Insecta</taxon>
        <taxon>Pterygota</taxon>
        <taxon>Neoptera</taxon>
        <taxon>Endopterygota</taxon>
        <taxon>Coleoptera</taxon>
        <taxon>Polyphaga</taxon>
        <taxon>Cucujiformia</taxon>
        <taxon>Chrysomeloidea</taxon>
        <taxon>Cerambycidae</taxon>
        <taxon>Cerambycinae</taxon>
        <taxon>Callichromatini</taxon>
        <taxon>Aromia</taxon>
    </lineage>
</organism>
<dbReference type="AlphaFoldDB" id="A0AAV8YRJ8"/>
<sequence>MNFIRISQLKSELPIPEICDRFIEVLRNYSIIKEFNGECVEYIQCLCYLLEHPANRNSERCGKCVPLLIQLLQEFREPSISVLGCRYDETIMLDQLRCNVIRILTEKLQWLVGSSGTLNVEHKNMKKRKYDIYDGPSGKRRYGVSISLRSPQSPSSSEDSFWIRQYSYSPSSSDDEIDFLSFSRHERSPSPCSSTDSDVQTLPWSSPSSSPKSFSNDFSDSDSDDYSPVCSEADSSEFPLPMAEDDGTSTPDPERNAEATEAETDLTSGHCSDKNVLISLKVKLLTEITRLLKAFAKIRPPVPQLASQELMVALLKCSGNLEWTFPSNVDTVDLICRVLDSHDYLLPLMQTEFVQTVYALTEMQHNRWCTKCANFLFVGQTILRKFTALAESGVGKGDIAHKLLRGDTNIKQQLVLNKYILARLMLNCGGLEILMKLLREDTALKKRSIKVLCAMASKKLEIANPKDVTAGLNRPKIVADKYKLQDCASVVTFKLDDGTFLKADREFLSEKSDYFSRLLKGDFKESREDEISLHNVESKSLRCLLHLLTCVDKTEAIEIDVDLETLLDVILLSDRYLLVDLCVSLTDCVEQFKISPETVPVIYRWSLESGTNLLRVESIAFALVANIVDVDRFVMFESLFELGYSEQLLEDIQKLLVRYLTSCASEYEYYNRNRSRRMTHLSNLRDNLLKQQI</sequence>
<dbReference type="Proteomes" id="UP001162162">
    <property type="component" value="Unassembled WGS sequence"/>
</dbReference>
<dbReference type="SUPFAM" id="SSF54695">
    <property type="entry name" value="POZ domain"/>
    <property type="match status" value="1"/>
</dbReference>
<dbReference type="CDD" id="cd18186">
    <property type="entry name" value="BTB_POZ_ZBTB_KLHL-like"/>
    <property type="match status" value="1"/>
</dbReference>
<evidence type="ECO:0000313" key="3">
    <source>
        <dbReference type="EMBL" id="KAJ8954093.1"/>
    </source>
</evidence>
<dbReference type="InterPro" id="IPR011333">
    <property type="entry name" value="SKP1/BTB/POZ_sf"/>
</dbReference>